<dbReference type="PANTHER" id="PTHR24300:SF375">
    <property type="entry name" value="CYTOCHROME P450 FAMILY"/>
    <property type="match status" value="1"/>
</dbReference>
<dbReference type="GO" id="GO:0020037">
    <property type="term" value="F:heme binding"/>
    <property type="evidence" value="ECO:0007669"/>
    <property type="project" value="InterPro"/>
</dbReference>
<dbReference type="InterPro" id="IPR002401">
    <property type="entry name" value="Cyt_P450_E_grp-I"/>
</dbReference>
<dbReference type="Pfam" id="PF00067">
    <property type="entry name" value="p450"/>
    <property type="match status" value="1"/>
</dbReference>
<dbReference type="SUPFAM" id="SSF48264">
    <property type="entry name" value="Cytochrome P450"/>
    <property type="match status" value="1"/>
</dbReference>
<feature type="non-terminal residue" evidence="16">
    <location>
        <position position="1"/>
    </location>
</feature>
<comment type="subcellular location">
    <subcellularLocation>
        <location evidence="4">Endoplasmic reticulum membrane</location>
        <topology evidence="4">Peripheral membrane protein</topology>
    </subcellularLocation>
    <subcellularLocation>
        <location evidence="3">Microsome membrane</location>
        <topology evidence="3">Peripheral membrane protein</topology>
    </subcellularLocation>
</comment>
<feature type="binding site" description="axial binding residue" evidence="14">
    <location>
        <position position="431"/>
    </location>
    <ligand>
        <name>heme</name>
        <dbReference type="ChEBI" id="CHEBI:30413"/>
    </ligand>
    <ligandPart>
        <name>Fe</name>
        <dbReference type="ChEBI" id="CHEBI:18248"/>
    </ligandPart>
</feature>
<dbReference type="InterPro" id="IPR017972">
    <property type="entry name" value="Cyt_P450_CS"/>
</dbReference>
<accession>A0A147BLQ7</accession>
<sequence>LVAVAGVILVSVWLSGHKSRRQAKMPPGPKGFPFLGYLPFLGDSPHIKLRDLSREYGGIVGFKVGVRNIVVLNDYDSIKEALHKKDLLWKAEGLTRTPKVGLVTPNGKTWLDNRKFTVQALRDLGLGKKSGEELVAEQVLKLVEDIGKTAGAPVNFRNHVWPSVANNIGSMLFGTAFGPDDPRRTTLNLLLRTGLDALAKGPNFSVLPPLLDRALAMLPFTRAGRIKRVISQLRAFCSLQIDDHETHFSESSLCDFIDEYFLKMKAQEHDPTSSFTKHHLLHSVLDLITGGSNPVMVNIYWHMLNFAKHPDTLQAEVQKEIDLVVGRDRQPSWDDRHRMPLTMSVLWEMHRWRLILPLGTPRLAICDTDVKGITIPEGTAVFTNFWAVHTDPKLWKDPEVFDSKRFLVNGQDATLTAPEHVLQFSLGKRNCPGELLANTQIFLYITSLLQKFRVLPDHGEDISLDPETVFILMPKEQKLRFVQR</sequence>
<dbReference type="InterPro" id="IPR050182">
    <property type="entry name" value="Cytochrome_P450_fam2"/>
</dbReference>
<dbReference type="GO" id="GO:0005789">
    <property type="term" value="C:endoplasmic reticulum membrane"/>
    <property type="evidence" value="ECO:0007669"/>
    <property type="project" value="UniProtKB-SubCell"/>
</dbReference>
<organism evidence="16">
    <name type="scientific">Ixodes ricinus</name>
    <name type="common">Common tick</name>
    <name type="synonym">Acarus ricinus</name>
    <dbReference type="NCBI Taxonomy" id="34613"/>
    <lineage>
        <taxon>Eukaryota</taxon>
        <taxon>Metazoa</taxon>
        <taxon>Ecdysozoa</taxon>
        <taxon>Arthropoda</taxon>
        <taxon>Chelicerata</taxon>
        <taxon>Arachnida</taxon>
        <taxon>Acari</taxon>
        <taxon>Parasitiformes</taxon>
        <taxon>Ixodida</taxon>
        <taxon>Ixodoidea</taxon>
        <taxon>Ixodidae</taxon>
        <taxon>Ixodinae</taxon>
        <taxon>Ixodes</taxon>
    </lineage>
</organism>
<evidence type="ECO:0000256" key="11">
    <source>
        <dbReference type="ARBA" id="ARBA00023004"/>
    </source>
</evidence>
<evidence type="ECO:0000256" key="12">
    <source>
        <dbReference type="ARBA" id="ARBA00023033"/>
    </source>
</evidence>
<comment type="cofactor">
    <cofactor evidence="1 14">
        <name>heme</name>
        <dbReference type="ChEBI" id="CHEBI:30413"/>
    </cofactor>
</comment>
<evidence type="ECO:0000256" key="8">
    <source>
        <dbReference type="ARBA" id="ARBA00022824"/>
    </source>
</evidence>
<dbReference type="GO" id="GO:0016712">
    <property type="term" value="F:oxidoreductase activity, acting on paired donors, with incorporation or reduction of molecular oxygen, reduced flavin or flavoprotein as one donor, and incorporation of one atom of oxygen"/>
    <property type="evidence" value="ECO:0007669"/>
    <property type="project" value="TreeGrafter"/>
</dbReference>
<keyword evidence="13" id="KW-0472">Membrane</keyword>
<protein>
    <submittedName>
        <fullName evidence="16">Putative cytochrome p450 cyp2 subfamily protein</fullName>
    </submittedName>
</protein>
<evidence type="ECO:0000256" key="14">
    <source>
        <dbReference type="PIRSR" id="PIRSR602401-1"/>
    </source>
</evidence>
<comment type="function">
    <text evidence="2">May be involved in the metabolism of insect hormones and in the breakdown of synthetic insecticides.</text>
</comment>
<evidence type="ECO:0000256" key="2">
    <source>
        <dbReference type="ARBA" id="ARBA00003690"/>
    </source>
</evidence>
<evidence type="ECO:0000313" key="16">
    <source>
        <dbReference type="EMBL" id="JAR91402.1"/>
    </source>
</evidence>
<keyword evidence="6 14" id="KW-0349">Heme</keyword>
<evidence type="ECO:0000256" key="1">
    <source>
        <dbReference type="ARBA" id="ARBA00001971"/>
    </source>
</evidence>
<evidence type="ECO:0000256" key="13">
    <source>
        <dbReference type="ARBA" id="ARBA00023136"/>
    </source>
</evidence>
<keyword evidence="11 14" id="KW-0408">Iron</keyword>
<dbReference type="GO" id="GO:0006805">
    <property type="term" value="P:xenobiotic metabolic process"/>
    <property type="evidence" value="ECO:0007669"/>
    <property type="project" value="TreeGrafter"/>
</dbReference>
<evidence type="ECO:0000256" key="5">
    <source>
        <dbReference type="ARBA" id="ARBA00010617"/>
    </source>
</evidence>
<evidence type="ECO:0000256" key="7">
    <source>
        <dbReference type="ARBA" id="ARBA00022723"/>
    </source>
</evidence>
<keyword evidence="12 15" id="KW-0503">Monooxygenase</keyword>
<keyword evidence="9" id="KW-0492">Microsome</keyword>
<evidence type="ECO:0000256" key="15">
    <source>
        <dbReference type="RuleBase" id="RU000461"/>
    </source>
</evidence>
<proteinExistence type="inferred from homology"/>
<dbReference type="GO" id="GO:0005506">
    <property type="term" value="F:iron ion binding"/>
    <property type="evidence" value="ECO:0007669"/>
    <property type="project" value="InterPro"/>
</dbReference>
<evidence type="ECO:0000256" key="3">
    <source>
        <dbReference type="ARBA" id="ARBA00004174"/>
    </source>
</evidence>
<dbReference type="AlphaFoldDB" id="A0A147BLQ7"/>
<dbReference type="PANTHER" id="PTHR24300">
    <property type="entry name" value="CYTOCHROME P450 508A4-RELATED"/>
    <property type="match status" value="1"/>
</dbReference>
<evidence type="ECO:0000256" key="10">
    <source>
        <dbReference type="ARBA" id="ARBA00023002"/>
    </source>
</evidence>
<keyword evidence="8" id="KW-0256">Endoplasmic reticulum</keyword>
<dbReference type="PRINTS" id="PR00463">
    <property type="entry name" value="EP450I"/>
</dbReference>
<keyword evidence="7 14" id="KW-0479">Metal-binding</keyword>
<evidence type="ECO:0000256" key="4">
    <source>
        <dbReference type="ARBA" id="ARBA00004406"/>
    </source>
</evidence>
<dbReference type="Gene3D" id="1.10.630.10">
    <property type="entry name" value="Cytochrome P450"/>
    <property type="match status" value="1"/>
</dbReference>
<dbReference type="InterPro" id="IPR001128">
    <property type="entry name" value="Cyt_P450"/>
</dbReference>
<dbReference type="EMBL" id="GEGO01004002">
    <property type="protein sequence ID" value="JAR91402.1"/>
    <property type="molecule type" value="Transcribed_RNA"/>
</dbReference>
<dbReference type="PROSITE" id="PS00086">
    <property type="entry name" value="CYTOCHROME_P450"/>
    <property type="match status" value="1"/>
</dbReference>
<evidence type="ECO:0000256" key="9">
    <source>
        <dbReference type="ARBA" id="ARBA00022848"/>
    </source>
</evidence>
<keyword evidence="10 15" id="KW-0560">Oxidoreductase</keyword>
<reference evidence="16" key="1">
    <citation type="journal article" date="2018" name="PLoS Negl. Trop. Dis.">
        <title>Sialome diversity of ticks revealed by RNAseq of single tick salivary glands.</title>
        <authorList>
            <person name="Perner J."/>
            <person name="Kropackova S."/>
            <person name="Kopacek P."/>
            <person name="Ribeiro J.M."/>
        </authorList>
    </citation>
    <scope>NUCLEOTIDE SEQUENCE</scope>
    <source>
        <strain evidence="16">Siblings of single egg batch collected in Ceske Budejovice</strain>
        <tissue evidence="16">Salivary glands</tissue>
    </source>
</reference>
<comment type="similarity">
    <text evidence="5 15">Belongs to the cytochrome P450 family.</text>
</comment>
<dbReference type="InterPro" id="IPR036396">
    <property type="entry name" value="Cyt_P450_sf"/>
</dbReference>
<name>A0A147BLQ7_IXORI</name>
<evidence type="ECO:0000256" key="6">
    <source>
        <dbReference type="ARBA" id="ARBA00022617"/>
    </source>
</evidence>
<dbReference type="GO" id="GO:0006082">
    <property type="term" value="P:organic acid metabolic process"/>
    <property type="evidence" value="ECO:0007669"/>
    <property type="project" value="TreeGrafter"/>
</dbReference>
<dbReference type="FunFam" id="1.10.630.10:FF:000238">
    <property type="entry name" value="Cytochrome P450 2A6"/>
    <property type="match status" value="1"/>
</dbReference>